<protein>
    <submittedName>
        <fullName evidence="4">Metallophosphoesterase</fullName>
    </submittedName>
</protein>
<dbReference type="InterPro" id="IPR004843">
    <property type="entry name" value="Calcineurin-like_PHP"/>
</dbReference>
<feature type="domain" description="Calcineurin-like phosphoesterase" evidence="3">
    <location>
        <begin position="57"/>
        <end position="249"/>
    </location>
</feature>
<dbReference type="GO" id="GO:0016787">
    <property type="term" value="F:hydrolase activity"/>
    <property type="evidence" value="ECO:0007669"/>
    <property type="project" value="UniProtKB-KW"/>
</dbReference>
<keyword evidence="1" id="KW-0732">Signal</keyword>
<dbReference type="AlphaFoldDB" id="A0A934UIU6"/>
<keyword evidence="2" id="KW-0378">Hydrolase</keyword>
<dbReference type="InterPro" id="IPR029052">
    <property type="entry name" value="Metallo-depent_PP-like"/>
</dbReference>
<name>A0A934UIU6_9FLAO</name>
<proteinExistence type="predicted"/>
<evidence type="ECO:0000313" key="4">
    <source>
        <dbReference type="EMBL" id="MBK0369212.1"/>
    </source>
</evidence>
<dbReference type="Gene3D" id="3.60.21.10">
    <property type="match status" value="1"/>
</dbReference>
<dbReference type="InterPro" id="IPR051558">
    <property type="entry name" value="Metallophosphoesterase_PAP"/>
</dbReference>
<dbReference type="PROSITE" id="PS51257">
    <property type="entry name" value="PROKAR_LIPOPROTEIN"/>
    <property type="match status" value="1"/>
</dbReference>
<dbReference type="RefSeq" id="WP_200105115.1">
    <property type="nucleotide sequence ID" value="NZ_JAEHFV010000001.1"/>
</dbReference>
<gene>
    <name evidence="4" type="ORF">I5M07_05115</name>
</gene>
<evidence type="ECO:0000259" key="3">
    <source>
        <dbReference type="Pfam" id="PF00149"/>
    </source>
</evidence>
<organism evidence="4 5">
    <name type="scientific">Flavobacterium agrisoli</name>
    <dbReference type="NCBI Taxonomy" id="2793066"/>
    <lineage>
        <taxon>Bacteria</taxon>
        <taxon>Pseudomonadati</taxon>
        <taxon>Bacteroidota</taxon>
        <taxon>Flavobacteriia</taxon>
        <taxon>Flavobacteriales</taxon>
        <taxon>Flavobacteriaceae</taxon>
        <taxon>Flavobacterium</taxon>
    </lineage>
</organism>
<evidence type="ECO:0000256" key="1">
    <source>
        <dbReference type="ARBA" id="ARBA00022729"/>
    </source>
</evidence>
<dbReference type="SUPFAM" id="SSF56300">
    <property type="entry name" value="Metallo-dependent phosphatases"/>
    <property type="match status" value="1"/>
</dbReference>
<dbReference type="Proteomes" id="UP000609172">
    <property type="component" value="Unassembled WGS sequence"/>
</dbReference>
<accession>A0A934UIU6</accession>
<comment type="caution">
    <text evidence="4">The sequence shown here is derived from an EMBL/GenBank/DDBJ whole genome shotgun (WGS) entry which is preliminary data.</text>
</comment>
<dbReference type="EMBL" id="JAEHFV010000001">
    <property type="protein sequence ID" value="MBK0369212.1"/>
    <property type="molecule type" value="Genomic_DNA"/>
</dbReference>
<dbReference type="Pfam" id="PF00149">
    <property type="entry name" value="Metallophos"/>
    <property type="match status" value="1"/>
</dbReference>
<reference evidence="4" key="1">
    <citation type="submission" date="2020-12" db="EMBL/GenBank/DDBJ databases">
        <title>Bacterial novel species Flavobacterium sp. SE-1-e isolated from soil.</title>
        <authorList>
            <person name="Jung H.-Y."/>
        </authorList>
    </citation>
    <scope>NUCLEOTIDE SEQUENCE</scope>
    <source>
        <strain evidence="4">SE-1-e</strain>
    </source>
</reference>
<evidence type="ECO:0000256" key="2">
    <source>
        <dbReference type="ARBA" id="ARBA00022801"/>
    </source>
</evidence>
<evidence type="ECO:0000313" key="5">
    <source>
        <dbReference type="Proteomes" id="UP000609172"/>
    </source>
</evidence>
<dbReference type="PANTHER" id="PTHR10161:SF14">
    <property type="entry name" value="TARTRATE-RESISTANT ACID PHOSPHATASE TYPE 5"/>
    <property type="match status" value="1"/>
</dbReference>
<dbReference type="PANTHER" id="PTHR10161">
    <property type="entry name" value="TARTRATE-RESISTANT ACID PHOSPHATASE TYPE 5"/>
    <property type="match status" value="1"/>
</dbReference>
<keyword evidence="5" id="KW-1185">Reference proteome</keyword>
<sequence>MKLFSDIHFETKIKANLYLLLFSLLLTSCATHQEQFGKKAKETTNINNVDSAKIAHTFYLVGDAGNADEPQSQKTLSLLLERLEKASKNSTLLFLGDNIYPLGFTHKKDSLSQVKLTNQLLLTKGFKGNTVFIPGNHDWYSGLKGLELQSDFVTNYLDDKKSFSPLKGCAIDDQKLNDNLTLITIDSEWFLEDWDKHPTINDDCEIKTREDFFAEFESLLNKNQDKTVVLAIHHPLMTNGTHGGQFSAEKQLFPFENKFPLPVIGSLINFLRATSGASPQDLQNKQYTIFSKRIKTLIEGQKNIIVVSGHDHNLQFIQKENITQIISGAGSKSEAAKAVGKHDFSYGRNGYAALNIYENGVVKVSFYGNENNSEKLLFEKTIIQPQDTITTTKYNSNFPPNTTASIYSTKMTKKSFLHKFLFGKHYRTYYSVPVEAKTATLDTLFGGVTPTREGGGHQSKSLRIEDQQGREFVMRAMKKSATQFLQSVAFKDQYIVDDFADTYTEGFLFDFYTTAYPYAPFAIGDMAEKIGVAHTNPFLYYIPKQNKLGQYNSNFGDELYLVEERVADNQKEVKTFGKTPPSDIISTIDMMKNLQKDEKYSVDQTEYIKARLFDMLIGDWDRHDDQWRWAEYKKEDKVVYTPIPRDRDQAFPKFDGAAFLIIMNIPAIRHMRSFDKEIDNIKWLNREPYPLDLAFLKTATKEDWIKQAAYIKTHLSDQDIETAFANIPKEVQDKTLQTIKQNLKQRRDDLEKYAAEYYAVLQHTVLVVGTNKKDKFVIHHKSKNTLEVRVYRLKKEGEEFLYAKEYRNPATKNLWVYGLDDDDVYEVMGKEKSNIKIRLIGGQNNDSYLVSNGKKVKIYDFKSKKNTFDVDSKTTTKLSDDYTLNWYNYEKPKYNVVSGVPTMGYNPDDGFKLGFTSSYTVNQYKQNPFTQKHVLKGHYYFATEGVELNYNGYFPEVLGKWGIDVEAQFTTPNFTINFFGYGNDTQNNDDQFGMNYNRVRIQKIKIAPAFKKIGRFGSEISIQPKFEQYEVEHTENRYVNLPGIVNPAVFLNQLFGGVKVKYSFINADILTMPTMGINFSIAGSWISNLDDNKRNFPALEGNLGFAHKLDANGKLVFATNFKAKTIFNDNYEFYQGATLGGDFDLRGYRNERFLGNSYYAQSTDLRWNIGKIRKSIIPLSYGLLGGFDYGKVWLDGVASNTWHHDYGGGLWLNAINFLTARATYFQAPHERGRFSFGVGFSF</sequence>